<feature type="compositionally biased region" description="Basic and acidic residues" evidence="1">
    <location>
        <begin position="213"/>
        <end position="222"/>
    </location>
</feature>
<feature type="compositionally biased region" description="Acidic residues" evidence="1">
    <location>
        <begin position="176"/>
        <end position="189"/>
    </location>
</feature>
<name>A0A517P174_9BACT</name>
<accession>A0A517P174</accession>
<proteinExistence type="predicted"/>
<gene>
    <name evidence="2" type="ORF">K239x_51310</name>
</gene>
<sequence>MAFSATGCSLTSGACRIAKQHDCLDNFMIGYRNQVLAAKAWHEQKHCFANRKHQRDFKAGFMQGYMDVADGSNGCVPSVAPSSYWGWRYQSADGQNAVNAWFAGYPQGAQLAEQDGVNSWSNIRPSGANAPQQRQAVFVPPPVPSEGRYEDENPFYGEPKSGNQRYPYEPMRDDAGYSDEEADMTDDDAINSPMDQRVNDEMDLDDTPAQPKDISDAIREALDAPLDDDSASIRSPYPSSPVGRSRVDAPYIEPPYESTSSDQVHVVITADSDSDPTVEVIKPDSPRTANADEELRFTFE</sequence>
<dbReference type="EMBL" id="CP036526">
    <property type="protein sequence ID" value="QDT13115.1"/>
    <property type="molecule type" value="Genomic_DNA"/>
</dbReference>
<protein>
    <submittedName>
        <fullName evidence="2">Uncharacterized protein</fullName>
    </submittedName>
</protein>
<dbReference type="Proteomes" id="UP000319817">
    <property type="component" value="Chromosome"/>
</dbReference>
<keyword evidence="3" id="KW-1185">Reference proteome</keyword>
<dbReference type="AlphaFoldDB" id="A0A517P174"/>
<reference evidence="2 3" key="1">
    <citation type="submission" date="2019-02" db="EMBL/GenBank/DDBJ databases">
        <title>Deep-cultivation of Planctomycetes and their phenomic and genomic characterization uncovers novel biology.</title>
        <authorList>
            <person name="Wiegand S."/>
            <person name="Jogler M."/>
            <person name="Boedeker C."/>
            <person name="Pinto D."/>
            <person name="Vollmers J."/>
            <person name="Rivas-Marin E."/>
            <person name="Kohn T."/>
            <person name="Peeters S.H."/>
            <person name="Heuer A."/>
            <person name="Rast P."/>
            <person name="Oberbeckmann S."/>
            <person name="Bunk B."/>
            <person name="Jeske O."/>
            <person name="Meyerdierks A."/>
            <person name="Storesund J.E."/>
            <person name="Kallscheuer N."/>
            <person name="Luecker S."/>
            <person name="Lage O.M."/>
            <person name="Pohl T."/>
            <person name="Merkel B.J."/>
            <person name="Hornburger P."/>
            <person name="Mueller R.-W."/>
            <person name="Bruemmer F."/>
            <person name="Labrenz M."/>
            <person name="Spormann A.M."/>
            <person name="Op den Camp H."/>
            <person name="Overmann J."/>
            <person name="Amann R."/>
            <person name="Jetten M.S.M."/>
            <person name="Mascher T."/>
            <person name="Medema M.H."/>
            <person name="Devos D.P."/>
            <person name="Kaster A.-K."/>
            <person name="Ovreas L."/>
            <person name="Rohde M."/>
            <person name="Galperin M.Y."/>
            <person name="Jogler C."/>
        </authorList>
    </citation>
    <scope>NUCLEOTIDE SEQUENCE [LARGE SCALE GENOMIC DNA]</scope>
    <source>
        <strain evidence="2 3">K23_9</strain>
    </source>
</reference>
<evidence type="ECO:0000313" key="3">
    <source>
        <dbReference type="Proteomes" id="UP000319817"/>
    </source>
</evidence>
<feature type="region of interest" description="Disordered" evidence="1">
    <location>
        <begin position="118"/>
        <end position="300"/>
    </location>
</feature>
<evidence type="ECO:0000313" key="2">
    <source>
        <dbReference type="EMBL" id="QDT13115.1"/>
    </source>
</evidence>
<evidence type="ECO:0000256" key="1">
    <source>
        <dbReference type="SAM" id="MobiDB-lite"/>
    </source>
</evidence>
<organism evidence="2 3">
    <name type="scientific">Stieleria marina</name>
    <dbReference type="NCBI Taxonomy" id="1930275"/>
    <lineage>
        <taxon>Bacteria</taxon>
        <taxon>Pseudomonadati</taxon>
        <taxon>Planctomycetota</taxon>
        <taxon>Planctomycetia</taxon>
        <taxon>Pirellulales</taxon>
        <taxon>Pirellulaceae</taxon>
        <taxon>Stieleria</taxon>
    </lineage>
</organism>
<feature type="compositionally biased region" description="Polar residues" evidence="1">
    <location>
        <begin position="118"/>
        <end position="135"/>
    </location>
</feature>